<dbReference type="InterPro" id="IPR027806">
    <property type="entry name" value="HARBI1_dom"/>
</dbReference>
<accession>A0A498LQ96</accession>
<organism evidence="4 5">
    <name type="scientific">Labeo rohita</name>
    <name type="common">Indian major carp</name>
    <name type="synonym">Cyprinus rohita</name>
    <dbReference type="NCBI Taxonomy" id="84645"/>
    <lineage>
        <taxon>Eukaryota</taxon>
        <taxon>Metazoa</taxon>
        <taxon>Chordata</taxon>
        <taxon>Craniata</taxon>
        <taxon>Vertebrata</taxon>
        <taxon>Euteleostomi</taxon>
        <taxon>Actinopterygii</taxon>
        <taxon>Neopterygii</taxon>
        <taxon>Teleostei</taxon>
        <taxon>Ostariophysi</taxon>
        <taxon>Cypriniformes</taxon>
        <taxon>Cyprinidae</taxon>
        <taxon>Labeoninae</taxon>
        <taxon>Labeonini</taxon>
        <taxon>Labeo</taxon>
    </lineage>
</organism>
<keyword evidence="2" id="KW-0479">Metal-binding</keyword>
<keyword evidence="5" id="KW-1185">Reference proteome</keyword>
<comment type="caution">
    <text evidence="4">The sequence shown here is derived from an EMBL/GenBank/DDBJ whole genome shotgun (WGS) entry which is preliminary data.</text>
</comment>
<dbReference type="STRING" id="84645.A0A498LQ96"/>
<dbReference type="EMBL" id="QBIY01013246">
    <property type="protein sequence ID" value="RXN09833.1"/>
    <property type="molecule type" value="Genomic_DNA"/>
</dbReference>
<evidence type="ECO:0000313" key="5">
    <source>
        <dbReference type="Proteomes" id="UP000290572"/>
    </source>
</evidence>
<protein>
    <submittedName>
        <fullName evidence="4">Nuclease HARBI1</fullName>
    </submittedName>
</protein>
<comment type="cofactor">
    <cofactor evidence="1">
        <name>a divalent metal cation</name>
        <dbReference type="ChEBI" id="CHEBI:60240"/>
    </cofactor>
</comment>
<name>A0A498LQ96_LABRO</name>
<evidence type="ECO:0000313" key="4">
    <source>
        <dbReference type="EMBL" id="RXN09833.1"/>
    </source>
</evidence>
<gene>
    <name evidence="4" type="ORF">ROHU_031213</name>
</gene>
<sequence length="246" mass="28187">MWQRRRHIPEIRFQRMQVPDEDTSSNSTGNVVVELFMESAYNRKIQPNIRVLCSLTPPPSSSDSLPKQTLVHGRPGVRSYGDSMRAEALELQIQISKINKRPDSEEPRSFRYRNGFLQDTHDHMDLAEIWCVVFSCSQQLDRLTPSEQKFESIIQGFRDRWGFPQCGGAIDGTHIGILAPPVSSAGYYNWKGFYSVILQGVVDHRLMFWDINVGWPGKVHDARVFANSSLFERGQSNTLFPRITEV</sequence>
<feature type="domain" description="DDE Tnp4" evidence="3">
    <location>
        <begin position="170"/>
        <end position="233"/>
    </location>
</feature>
<reference evidence="4 5" key="1">
    <citation type="submission" date="2018-03" db="EMBL/GenBank/DDBJ databases">
        <title>Draft genome sequence of Rohu Carp (Labeo rohita).</title>
        <authorList>
            <person name="Das P."/>
            <person name="Kushwaha B."/>
            <person name="Joshi C.G."/>
            <person name="Kumar D."/>
            <person name="Nagpure N.S."/>
            <person name="Sahoo L."/>
            <person name="Das S.P."/>
            <person name="Bit A."/>
            <person name="Patnaik S."/>
            <person name="Meher P.K."/>
            <person name="Jayasankar P."/>
            <person name="Koringa P.G."/>
            <person name="Patel N.V."/>
            <person name="Hinsu A.T."/>
            <person name="Kumar R."/>
            <person name="Pandey M."/>
            <person name="Agarwal S."/>
            <person name="Srivastava S."/>
            <person name="Singh M."/>
            <person name="Iquebal M.A."/>
            <person name="Jaiswal S."/>
            <person name="Angadi U.B."/>
            <person name="Kumar N."/>
            <person name="Raza M."/>
            <person name="Shah T.M."/>
            <person name="Rai A."/>
            <person name="Jena J.K."/>
        </authorList>
    </citation>
    <scope>NUCLEOTIDE SEQUENCE [LARGE SCALE GENOMIC DNA]</scope>
    <source>
        <strain evidence="4">DASCIFA01</strain>
        <tissue evidence="4">Testis</tissue>
    </source>
</reference>
<evidence type="ECO:0000256" key="1">
    <source>
        <dbReference type="ARBA" id="ARBA00001968"/>
    </source>
</evidence>
<dbReference type="AlphaFoldDB" id="A0A498LQ96"/>
<dbReference type="GO" id="GO:0046872">
    <property type="term" value="F:metal ion binding"/>
    <property type="evidence" value="ECO:0007669"/>
    <property type="project" value="UniProtKB-KW"/>
</dbReference>
<evidence type="ECO:0000256" key="2">
    <source>
        <dbReference type="ARBA" id="ARBA00022723"/>
    </source>
</evidence>
<proteinExistence type="predicted"/>
<dbReference type="Pfam" id="PF13359">
    <property type="entry name" value="DDE_Tnp_4"/>
    <property type="match status" value="1"/>
</dbReference>
<dbReference type="Proteomes" id="UP000290572">
    <property type="component" value="Unassembled WGS sequence"/>
</dbReference>
<evidence type="ECO:0000259" key="3">
    <source>
        <dbReference type="Pfam" id="PF13359"/>
    </source>
</evidence>